<dbReference type="InterPro" id="IPR000182">
    <property type="entry name" value="GNAT_dom"/>
</dbReference>
<evidence type="ECO:0000313" key="3">
    <source>
        <dbReference type="EMBL" id="GAP84980.2"/>
    </source>
</evidence>
<dbReference type="OrthoDB" id="10264707at2759"/>
<evidence type="ECO:0000256" key="1">
    <source>
        <dbReference type="SAM" id="MobiDB-lite"/>
    </source>
</evidence>
<keyword evidence="3" id="KW-0808">Transferase</keyword>
<feature type="domain" description="N-acetyltransferase" evidence="2">
    <location>
        <begin position="79"/>
        <end position="229"/>
    </location>
</feature>
<dbReference type="Pfam" id="PF00583">
    <property type="entry name" value="Acetyltransf_1"/>
    <property type="match status" value="1"/>
</dbReference>
<feature type="compositionally biased region" description="Low complexity" evidence="1">
    <location>
        <begin position="353"/>
        <end position="386"/>
    </location>
</feature>
<dbReference type="Pfam" id="PF09337">
    <property type="entry name" value="zf-H2C2"/>
    <property type="match status" value="1"/>
</dbReference>
<protein>
    <submittedName>
        <fullName evidence="3">Putative acetyltransferase</fullName>
    </submittedName>
</protein>
<reference evidence="3" key="1">
    <citation type="submission" date="2016-03" db="EMBL/GenBank/DDBJ databases">
        <title>Draft genome sequence of Rosellinia necatrix.</title>
        <authorList>
            <person name="Kanematsu S."/>
        </authorList>
    </citation>
    <scope>NUCLEOTIDE SEQUENCE [LARGE SCALE GENOMIC DNA]</scope>
    <source>
        <strain evidence="3">W97</strain>
    </source>
</reference>
<dbReference type="EMBL" id="DF977484">
    <property type="protein sequence ID" value="GAP84980.2"/>
    <property type="molecule type" value="Genomic_DNA"/>
</dbReference>
<feature type="region of interest" description="Disordered" evidence="1">
    <location>
        <begin position="466"/>
        <end position="488"/>
    </location>
</feature>
<keyword evidence="4" id="KW-1185">Reference proteome</keyword>
<dbReference type="GO" id="GO:0005634">
    <property type="term" value="C:nucleus"/>
    <property type="evidence" value="ECO:0007669"/>
    <property type="project" value="TreeGrafter"/>
</dbReference>
<dbReference type="AlphaFoldDB" id="A0A1S7UP60"/>
<feature type="region of interest" description="Disordered" evidence="1">
    <location>
        <begin position="353"/>
        <end position="389"/>
    </location>
</feature>
<gene>
    <name evidence="3" type="ORF">SAMD00023353_3900120</name>
</gene>
<evidence type="ECO:0000259" key="2">
    <source>
        <dbReference type="PROSITE" id="PS51186"/>
    </source>
</evidence>
<feature type="region of interest" description="Disordered" evidence="1">
    <location>
        <begin position="512"/>
        <end position="630"/>
    </location>
</feature>
<feature type="compositionally biased region" description="Basic residues" evidence="1">
    <location>
        <begin position="475"/>
        <end position="486"/>
    </location>
</feature>
<feature type="compositionally biased region" description="Basic and acidic residues" evidence="1">
    <location>
        <begin position="427"/>
        <end position="444"/>
    </location>
</feature>
<dbReference type="Gene3D" id="3.40.630.30">
    <property type="match status" value="1"/>
</dbReference>
<dbReference type="PANTHER" id="PTHR43138">
    <property type="entry name" value="ACETYLTRANSFERASE, GNAT FAMILY"/>
    <property type="match status" value="1"/>
</dbReference>
<sequence length="788" mass="86000">MPAIMDDPSAPTIYRVSGAPPYPDPNKPALPADIRPRQVTLRDRQTIATIVPFSAVDQVPPSLLRYLSDQFAKEIEGGDTYPMIDPMPFEKFSAYWLQNFAGIMLLGRIDSPDQVVEGKDWSHACLGSFYIKPNYPGRSSHVCNAGFLVTDAARNRGVGRLMGESYLDWAPKLGYTYSVFNLVYETNVASCKIWDALGFKRIGRVKGCGSLRSYPDRLVDAIIYGRDLGPDAGDGGDPLLVSEERFGKIKFYLKYGRYPNGSDRAEKSRLRSAATHYKLLDNDVLMLKEKEVIGDPVRQMALARRLHEEGGHAGINKTTSVIAEKYHWSRIKETASDVIRTCEQCKDLGKAPTAQSQNQNQIQNQTQNQTQTQNQNQSSAQLQATSCSTVPRSFRDVDIRGDISESTADLVAPPAHGVEADSRMLDLHDPHHPLHEAPSHHDLGPHLVTSPHPYAHPSDIASLLNPPFQSPPSPGHHHHHHHHHLLLHSGPHDASAAATLASLHDTEMYHPIDPQMISQPSHDHGHGHAHIHHHHHHHDPASAFDSFHGARLPISDRDAPSHHHHHQHEHELSYPALHGTDAPSPHASSFQALLNDVSLSAAPPPPHTHHHHHHHHRASSTPPEPDHDQDAVDRDMAMLIEHHDEDENEDEDEKDNINANDNNNRDDADDDNDDDDNNNNNNDSPAPSPVPSACPSLRCEMEIDDLGLGDADADADADIGAVDRGKGGDAGGGRAEGEGGGDRDGGTSSGSRAVGGPDGDDVDAGPGSGAATGAKRSDIYDVVFHAPG</sequence>
<feature type="region of interest" description="Disordered" evidence="1">
    <location>
        <begin position="718"/>
        <end position="788"/>
    </location>
</feature>
<dbReference type="SUPFAM" id="SSF55729">
    <property type="entry name" value="Acyl-CoA N-acyltransferases (Nat)"/>
    <property type="match status" value="1"/>
</dbReference>
<dbReference type="InterPro" id="IPR052742">
    <property type="entry name" value="Mito_N-acetyltransferase"/>
</dbReference>
<dbReference type="Gene3D" id="1.10.340.70">
    <property type="match status" value="1"/>
</dbReference>
<feature type="region of interest" description="Disordered" evidence="1">
    <location>
        <begin position="427"/>
        <end position="450"/>
    </location>
</feature>
<feature type="compositionally biased region" description="Acidic residues" evidence="1">
    <location>
        <begin position="667"/>
        <end position="677"/>
    </location>
</feature>
<organism evidence="3">
    <name type="scientific">Rosellinia necatrix</name>
    <name type="common">White root-rot fungus</name>
    <dbReference type="NCBI Taxonomy" id="77044"/>
    <lineage>
        <taxon>Eukaryota</taxon>
        <taxon>Fungi</taxon>
        <taxon>Dikarya</taxon>
        <taxon>Ascomycota</taxon>
        <taxon>Pezizomycotina</taxon>
        <taxon>Sordariomycetes</taxon>
        <taxon>Xylariomycetidae</taxon>
        <taxon>Xylariales</taxon>
        <taxon>Xylariaceae</taxon>
        <taxon>Rosellinia</taxon>
    </lineage>
</organism>
<dbReference type="PROSITE" id="PS51186">
    <property type="entry name" value="GNAT"/>
    <property type="match status" value="1"/>
</dbReference>
<dbReference type="STRING" id="77044.A0A1S7UP60"/>
<dbReference type="InterPro" id="IPR016181">
    <property type="entry name" value="Acyl_CoA_acyltransferase"/>
</dbReference>
<proteinExistence type="predicted"/>
<name>A0A1S7UP60_ROSNE</name>
<feature type="region of interest" description="Disordered" evidence="1">
    <location>
        <begin position="644"/>
        <end position="695"/>
    </location>
</feature>
<dbReference type="PANTHER" id="PTHR43138:SF2">
    <property type="entry name" value="PROTEIN SPT10"/>
    <property type="match status" value="1"/>
</dbReference>
<dbReference type="Proteomes" id="UP000054516">
    <property type="component" value="Unassembled WGS sequence"/>
</dbReference>
<feature type="compositionally biased region" description="Basic residues" evidence="1">
    <location>
        <begin position="527"/>
        <end position="538"/>
    </location>
</feature>
<dbReference type="GO" id="GO:0016747">
    <property type="term" value="F:acyltransferase activity, transferring groups other than amino-acyl groups"/>
    <property type="evidence" value="ECO:0007669"/>
    <property type="project" value="InterPro"/>
</dbReference>
<dbReference type="InterPro" id="IPR015416">
    <property type="entry name" value="Znf_H2C2_histone_UAS-bd"/>
</dbReference>
<feature type="compositionally biased region" description="Basic and acidic residues" evidence="1">
    <location>
        <begin position="735"/>
        <end position="745"/>
    </location>
</feature>
<evidence type="ECO:0000313" key="4">
    <source>
        <dbReference type="Proteomes" id="UP000054516"/>
    </source>
</evidence>
<feature type="compositionally biased region" description="Basic residues" evidence="1">
    <location>
        <begin position="607"/>
        <end position="618"/>
    </location>
</feature>
<accession>A0A1S7UP60</accession>